<dbReference type="Gene3D" id="2.40.10.10">
    <property type="entry name" value="Trypsin-like serine proteases"/>
    <property type="match status" value="2"/>
</dbReference>
<gene>
    <name evidence="1" type="ORF">AN912_25740</name>
</gene>
<evidence type="ECO:0000313" key="1">
    <source>
        <dbReference type="EMBL" id="KPG26255.1"/>
    </source>
</evidence>
<accession>A0ABR5LKL3</accession>
<evidence type="ECO:0000313" key="2">
    <source>
        <dbReference type="Proteomes" id="UP000037962"/>
    </source>
</evidence>
<dbReference type="InterPro" id="IPR043504">
    <property type="entry name" value="Peptidase_S1_PA_chymotrypsin"/>
</dbReference>
<organism evidence="1 2">
    <name type="scientific">Mycobacteroides immunogenum</name>
    <dbReference type="NCBI Taxonomy" id="83262"/>
    <lineage>
        <taxon>Bacteria</taxon>
        <taxon>Bacillati</taxon>
        <taxon>Actinomycetota</taxon>
        <taxon>Actinomycetes</taxon>
        <taxon>Mycobacteriales</taxon>
        <taxon>Mycobacteriaceae</taxon>
        <taxon>Mycobacteroides</taxon>
    </lineage>
</organism>
<sequence length="162" mass="16801">MLSAGHCQYAGVAVQDAAGKRIGSYLYSIDQGKKASDIDTALVVLDPGLNVDSWILETTDVSDVATAADLTVGRNGQMPTICYYGASSTTTHCGTNTSVEGDKIAVLAPGAQPGDSGGPVWAVWPDGSRSAVGTTIRIGENSGDMVATLAEPWIAKWNLKLK</sequence>
<comment type="caution">
    <text evidence="1">The sequence shown here is derived from an EMBL/GenBank/DDBJ whole genome shotgun (WGS) entry which is preliminary data.</text>
</comment>
<dbReference type="InterPro" id="IPR009003">
    <property type="entry name" value="Peptidase_S1_PA"/>
</dbReference>
<proteinExistence type="predicted"/>
<dbReference type="EMBL" id="LJFS01000047">
    <property type="protein sequence ID" value="KPG26255.1"/>
    <property type="molecule type" value="Genomic_DNA"/>
</dbReference>
<dbReference type="Proteomes" id="UP000037962">
    <property type="component" value="Unassembled WGS sequence"/>
</dbReference>
<keyword evidence="2" id="KW-1185">Reference proteome</keyword>
<protein>
    <recommendedName>
        <fullName evidence="3">Peptidase S1 domain-containing protein</fullName>
    </recommendedName>
</protein>
<reference evidence="1 2" key="1">
    <citation type="submission" date="2015-09" db="EMBL/GenBank/DDBJ databases">
        <title>Genome Sequences of Mycobacterium immunogenum Isolates, Recuperated from a Chloraminated Drinking Water Distribution System Simulator Subjected to Episodes of Nitrification.</title>
        <authorList>
            <person name="Gomez-Alvarez V."/>
            <person name="Revetta R.P."/>
        </authorList>
    </citation>
    <scope>NUCLEOTIDE SEQUENCE [LARGE SCALE GENOMIC DNA]</scope>
    <source>
        <strain evidence="1 2">H076</strain>
    </source>
</reference>
<dbReference type="SUPFAM" id="SSF50494">
    <property type="entry name" value="Trypsin-like serine proteases"/>
    <property type="match status" value="1"/>
</dbReference>
<evidence type="ECO:0008006" key="3">
    <source>
        <dbReference type="Google" id="ProtNLM"/>
    </source>
</evidence>
<name>A0ABR5LKL3_9MYCO</name>